<keyword evidence="2 5" id="KW-0863">Zinc-finger</keyword>
<dbReference type="STRING" id="400682.A0A1X7VAJ4"/>
<dbReference type="EnsemblMetazoa" id="Aqu2.1.37325_001">
    <property type="protein sequence ID" value="Aqu2.1.37325_001"/>
    <property type="gene ID" value="Aqu2.1.37325"/>
</dbReference>
<dbReference type="PANTHER" id="PTHR31751">
    <property type="entry name" value="SI:CH211-108C17.2-RELATED-RELATED"/>
    <property type="match status" value="1"/>
</dbReference>
<reference evidence="7" key="1">
    <citation type="submission" date="2017-05" db="UniProtKB">
        <authorList>
            <consortium name="EnsemblMetazoa"/>
        </authorList>
    </citation>
    <scope>IDENTIFICATION</scope>
</reference>
<keyword evidence="3" id="KW-0862">Zinc</keyword>
<feature type="domain" description="THAP-type" evidence="6">
    <location>
        <begin position="1"/>
        <end position="90"/>
    </location>
</feature>
<evidence type="ECO:0000256" key="1">
    <source>
        <dbReference type="ARBA" id="ARBA00022723"/>
    </source>
</evidence>
<dbReference type="InParanoid" id="A0A1X7VAJ4"/>
<organism evidence="7">
    <name type="scientific">Amphimedon queenslandica</name>
    <name type="common">Sponge</name>
    <dbReference type="NCBI Taxonomy" id="400682"/>
    <lineage>
        <taxon>Eukaryota</taxon>
        <taxon>Metazoa</taxon>
        <taxon>Porifera</taxon>
        <taxon>Demospongiae</taxon>
        <taxon>Heteroscleromorpha</taxon>
        <taxon>Haplosclerida</taxon>
        <taxon>Niphatidae</taxon>
        <taxon>Amphimedon</taxon>
    </lineage>
</organism>
<dbReference type="OrthoDB" id="5967653at2759"/>
<evidence type="ECO:0000256" key="5">
    <source>
        <dbReference type="PROSITE-ProRule" id="PRU00309"/>
    </source>
</evidence>
<evidence type="ECO:0000256" key="4">
    <source>
        <dbReference type="ARBA" id="ARBA00023125"/>
    </source>
</evidence>
<evidence type="ECO:0000259" key="6">
    <source>
        <dbReference type="PROSITE" id="PS50950"/>
    </source>
</evidence>
<keyword evidence="1" id="KW-0479">Metal-binding</keyword>
<keyword evidence="4 5" id="KW-0238">DNA-binding</keyword>
<dbReference type="GO" id="GO:0008270">
    <property type="term" value="F:zinc ion binding"/>
    <property type="evidence" value="ECO:0007669"/>
    <property type="project" value="UniProtKB-KW"/>
</dbReference>
<sequence length="308" mass="34907">MLNCCVAYGCSNTTNVAGISTYYFPKDSCLKNKVVAQRTRDKWSGPTALSVLCCNHFSQDCFEGGFELGKGFEIKKKRKQKRTQSQPYSRDISMMTVTHHYIRRQRGKRMRKEDKLGESVTAAVCHYSVDDNETVDMSPEPNPPEPETQLMKLTSTPESQVKYIVLEECLLSLFEFCHHCHFPCTNTRKYICGTFICITQNCNICEAVNTWESQPLMKGIPAGNILLSASILFSGSLPEQALRMLNHFCCSTITPRTFFLHQDSYLLPAILRVWDQYQQAFVSQFSSENTALVFGGEYGPVPNIVLTH</sequence>
<name>A0A1X7VAJ4_AMPQE</name>
<dbReference type="SUPFAM" id="SSF57716">
    <property type="entry name" value="Glucocorticoid receptor-like (DNA-binding domain)"/>
    <property type="match status" value="1"/>
</dbReference>
<proteinExistence type="predicted"/>
<dbReference type="Pfam" id="PF05485">
    <property type="entry name" value="THAP"/>
    <property type="match status" value="1"/>
</dbReference>
<accession>A0A1X7VAJ4</accession>
<dbReference type="AlphaFoldDB" id="A0A1X7VAJ4"/>
<dbReference type="OMA" id="CEAVNTW"/>
<evidence type="ECO:0000256" key="3">
    <source>
        <dbReference type="ARBA" id="ARBA00022833"/>
    </source>
</evidence>
<protein>
    <recommendedName>
        <fullName evidence="6">THAP-type domain-containing protein</fullName>
    </recommendedName>
</protein>
<dbReference type="PANTHER" id="PTHR31751:SF42">
    <property type="entry name" value="PROTEIN CBG10204"/>
    <property type="match status" value="1"/>
</dbReference>
<dbReference type="GO" id="GO:0003677">
    <property type="term" value="F:DNA binding"/>
    <property type="evidence" value="ECO:0007669"/>
    <property type="project" value="UniProtKB-UniRule"/>
</dbReference>
<dbReference type="InterPro" id="IPR006612">
    <property type="entry name" value="THAP_Znf"/>
</dbReference>
<dbReference type="PROSITE" id="PS50950">
    <property type="entry name" value="ZF_THAP"/>
    <property type="match status" value="1"/>
</dbReference>
<evidence type="ECO:0000256" key="2">
    <source>
        <dbReference type="ARBA" id="ARBA00022771"/>
    </source>
</evidence>
<evidence type="ECO:0000313" key="7">
    <source>
        <dbReference type="EnsemblMetazoa" id="Aqu2.1.37325_001"/>
    </source>
</evidence>